<dbReference type="Proteomes" id="UP001465668">
    <property type="component" value="Unassembled WGS sequence"/>
</dbReference>
<dbReference type="InterPro" id="IPR050505">
    <property type="entry name" value="WDR55/POC1"/>
</dbReference>
<keyword evidence="8" id="KW-1185">Reference proteome</keyword>
<keyword evidence="3" id="KW-0677">Repeat</keyword>
<protein>
    <recommendedName>
        <fullName evidence="4">WD repeat-containing protein JIP5</fullName>
    </recommendedName>
    <alternativeName>
        <fullName evidence="5">WD repeat-containing protein jip5</fullName>
    </alternativeName>
</protein>
<dbReference type="Gene3D" id="3.40.50.150">
    <property type="entry name" value="Vaccinia Virus protein VP39"/>
    <property type="match status" value="1"/>
</dbReference>
<dbReference type="CDD" id="cd02440">
    <property type="entry name" value="AdoMet_MTases"/>
    <property type="match status" value="1"/>
</dbReference>
<comment type="similarity">
    <text evidence="1">Belongs to the WD repeat WDR55 family.</text>
</comment>
<dbReference type="PANTHER" id="PTHR44019">
    <property type="entry name" value="WD REPEAT-CONTAINING PROTEIN 55"/>
    <property type="match status" value="1"/>
</dbReference>
<dbReference type="InterPro" id="IPR015943">
    <property type="entry name" value="WD40/YVTN_repeat-like_dom_sf"/>
</dbReference>
<evidence type="ECO:0000256" key="6">
    <source>
        <dbReference type="SAM" id="MobiDB-lite"/>
    </source>
</evidence>
<accession>A0ABR2X6Z8</accession>
<evidence type="ECO:0000256" key="5">
    <source>
        <dbReference type="ARBA" id="ARBA00039514"/>
    </source>
</evidence>
<feature type="region of interest" description="Disordered" evidence="6">
    <location>
        <begin position="1"/>
        <end position="27"/>
    </location>
</feature>
<evidence type="ECO:0000313" key="8">
    <source>
        <dbReference type="Proteomes" id="UP001465668"/>
    </source>
</evidence>
<keyword evidence="2" id="KW-0853">WD repeat</keyword>
<reference evidence="7 8" key="1">
    <citation type="submission" date="2024-02" db="EMBL/GenBank/DDBJ databases">
        <title>First draft genome assembly of two strains of Seiridium cardinale.</title>
        <authorList>
            <person name="Emiliani G."/>
            <person name="Scali E."/>
        </authorList>
    </citation>
    <scope>NUCLEOTIDE SEQUENCE [LARGE SCALE GENOMIC DNA]</scope>
    <source>
        <strain evidence="7 8">BM-138-000479</strain>
    </source>
</reference>
<comment type="caution">
    <text evidence="7">The sequence shown here is derived from an EMBL/GenBank/DDBJ whole genome shotgun (WGS) entry which is preliminary data.</text>
</comment>
<feature type="region of interest" description="Disordered" evidence="6">
    <location>
        <begin position="631"/>
        <end position="716"/>
    </location>
</feature>
<dbReference type="SUPFAM" id="SSF53335">
    <property type="entry name" value="S-adenosyl-L-methionine-dependent methyltransferases"/>
    <property type="match status" value="1"/>
</dbReference>
<evidence type="ECO:0000256" key="1">
    <source>
        <dbReference type="ARBA" id="ARBA00007625"/>
    </source>
</evidence>
<dbReference type="Pfam" id="PF13489">
    <property type="entry name" value="Methyltransf_23"/>
    <property type="match status" value="1"/>
</dbReference>
<feature type="compositionally biased region" description="Polar residues" evidence="6">
    <location>
        <begin position="465"/>
        <end position="474"/>
    </location>
</feature>
<dbReference type="InterPro" id="IPR029063">
    <property type="entry name" value="SAM-dependent_MTases_sf"/>
</dbReference>
<proteinExistence type="inferred from homology"/>
<feature type="compositionally biased region" description="Basic and acidic residues" evidence="6">
    <location>
        <begin position="10"/>
        <end position="21"/>
    </location>
</feature>
<evidence type="ECO:0000256" key="3">
    <source>
        <dbReference type="ARBA" id="ARBA00022737"/>
    </source>
</evidence>
<organism evidence="7 8">
    <name type="scientific">Seiridium cardinale</name>
    <dbReference type="NCBI Taxonomy" id="138064"/>
    <lineage>
        <taxon>Eukaryota</taxon>
        <taxon>Fungi</taxon>
        <taxon>Dikarya</taxon>
        <taxon>Ascomycota</taxon>
        <taxon>Pezizomycotina</taxon>
        <taxon>Sordariomycetes</taxon>
        <taxon>Xylariomycetidae</taxon>
        <taxon>Amphisphaeriales</taxon>
        <taxon>Sporocadaceae</taxon>
        <taxon>Seiridium</taxon>
    </lineage>
</organism>
<sequence>MSSASSSLNWEDHNSGHRIEAGDPDDIDEDEFAPAAFDLESESAFGSITSSVLRHSYENGRRRIIDLGTGTGSWAIAMADKFPSAQVIGLDLSPIQEPWIPPNLRFIVEDIHDPWLHGDDFDFVHFRHVSLFLREFDSVLVKCLEHMRPGGWIELQELGGYAKCDDGSMPADSPFALFMDKTGEALTMAYGFQWRIANYMNEVLGRHGFVNVNCRKFKAPMGRWPKHRKLRLVGEYMREVTSDLIDAMGAKPLREIMPVEDVEKLVKDAKAELAGRESHIYLDYYFCALSAIGLLQGCTFSARGVSSALVDFNPNMLENLCTLPLSAELFAQAIHPNDPLLAVGLSTGHVECFRLPASERSSDDDASADTPCTALYSAGTDSIVKHFSPTTGQVASKFAIPDHNNNPDAPTLLHVLSPQTLLLGCDSGALHLVDLRDHALASQKPQQTHLPHSDFVSSLAPLPPSDTSTSGYSKQWVSTGGTTLAVTDIRRGVLVRSDDQEDELLGAVFVPGLGPKKNRDNGIVAVGTGTGVLTIWDKGAWDDQTDRIIVDRAGESLDCMAQLPDTITSGKKIAVGVGDGTVRLVDLVKREVEAVLQHDEVEAVVGISFDCEGRMISGGGTTIKVWEESVAPTGDDSDEDGDEDDDSDESDDSDDSDDSDTKTPVQTKRAADSDAESETDSDDGSRRKGKKKRRKGKGAPDLGAHGAHGILKFKGL</sequence>
<feature type="compositionally biased region" description="Acidic residues" evidence="6">
    <location>
        <begin position="673"/>
        <end position="682"/>
    </location>
</feature>
<evidence type="ECO:0000256" key="4">
    <source>
        <dbReference type="ARBA" id="ARBA00039238"/>
    </source>
</evidence>
<dbReference type="SUPFAM" id="SSF50978">
    <property type="entry name" value="WD40 repeat-like"/>
    <property type="match status" value="1"/>
</dbReference>
<dbReference type="InterPro" id="IPR036322">
    <property type="entry name" value="WD40_repeat_dom_sf"/>
</dbReference>
<dbReference type="EMBL" id="JARVKM010000119">
    <property type="protein sequence ID" value="KAK9769547.1"/>
    <property type="molecule type" value="Genomic_DNA"/>
</dbReference>
<feature type="compositionally biased region" description="Basic residues" evidence="6">
    <location>
        <begin position="687"/>
        <end position="697"/>
    </location>
</feature>
<gene>
    <name evidence="7" type="ORF">SCAR479_13767</name>
</gene>
<evidence type="ECO:0000313" key="7">
    <source>
        <dbReference type="EMBL" id="KAK9769547.1"/>
    </source>
</evidence>
<feature type="region of interest" description="Disordered" evidence="6">
    <location>
        <begin position="443"/>
        <end position="474"/>
    </location>
</feature>
<dbReference type="Gene3D" id="2.130.10.10">
    <property type="entry name" value="YVTN repeat-like/Quinoprotein amine dehydrogenase"/>
    <property type="match status" value="2"/>
</dbReference>
<dbReference type="PANTHER" id="PTHR44019:SF20">
    <property type="entry name" value="WD REPEAT-CONTAINING PROTEIN 55"/>
    <property type="match status" value="1"/>
</dbReference>
<evidence type="ECO:0000256" key="2">
    <source>
        <dbReference type="ARBA" id="ARBA00022574"/>
    </source>
</evidence>
<name>A0ABR2X6Z8_9PEZI</name>
<feature type="compositionally biased region" description="Acidic residues" evidence="6">
    <location>
        <begin position="635"/>
        <end position="658"/>
    </location>
</feature>